<evidence type="ECO:0000313" key="2">
    <source>
        <dbReference type="EMBL" id="MEI1248892.1"/>
    </source>
</evidence>
<evidence type="ECO:0000313" key="3">
    <source>
        <dbReference type="Proteomes" id="UP001531129"/>
    </source>
</evidence>
<feature type="signal peptide" evidence="1">
    <location>
        <begin position="1"/>
        <end position="22"/>
    </location>
</feature>
<comment type="caution">
    <text evidence="2">The sequence shown here is derived from an EMBL/GenBank/DDBJ whole genome shotgun (WGS) entry which is preliminary data.</text>
</comment>
<proteinExistence type="predicted"/>
<dbReference type="EMBL" id="JBAMYC010000006">
    <property type="protein sequence ID" value="MEI1248892.1"/>
    <property type="molecule type" value="Genomic_DNA"/>
</dbReference>
<name>A0ABU8CJ26_9HYPH</name>
<gene>
    <name evidence="2" type="ORF">V8Q02_12845</name>
</gene>
<dbReference type="RefSeq" id="WP_264396611.1">
    <property type="nucleotide sequence ID" value="NZ_JBAMYB010000006.1"/>
</dbReference>
<sequence>MNMHRTFLMVGLLVGWPAATQAQEEAPSPIHPQTFKLNPADGCYRYSGDAVEFVGRFKAGSYLGITMNTLDANGLPSPPDKEERVPAMDAPECRTEASGFWFGPLPQSKDYLITFIPRAAFGSSAVVTLCGRTTPPRCSERQYSSARITVRTLQVTAGSAGSGEPYFLSRS</sequence>
<reference evidence="2 3" key="1">
    <citation type="submission" date="2024-01" db="EMBL/GenBank/DDBJ databases">
        <title>Draft genome sequences of three bacterial strains isolated from Acacia saligna represent a potential new species within the genus Rhizobium.</title>
        <authorList>
            <person name="Tambong J.T."/>
            <person name="Mnasri B."/>
        </authorList>
    </citation>
    <scope>NUCLEOTIDE SEQUENCE [LARGE SCALE GENOMIC DNA]</scope>
    <source>
        <strain evidence="2 3">1AS12I</strain>
    </source>
</reference>
<feature type="chain" id="PRO_5045569482" evidence="1">
    <location>
        <begin position="23"/>
        <end position="171"/>
    </location>
</feature>
<evidence type="ECO:0000256" key="1">
    <source>
        <dbReference type="SAM" id="SignalP"/>
    </source>
</evidence>
<keyword evidence="3" id="KW-1185">Reference proteome</keyword>
<protein>
    <submittedName>
        <fullName evidence="2">Uncharacterized protein</fullName>
    </submittedName>
</protein>
<dbReference type="Proteomes" id="UP001531129">
    <property type="component" value="Unassembled WGS sequence"/>
</dbReference>
<organism evidence="2 3">
    <name type="scientific">Rhizobium aouanii</name>
    <dbReference type="NCBI Taxonomy" id="3118145"/>
    <lineage>
        <taxon>Bacteria</taxon>
        <taxon>Pseudomonadati</taxon>
        <taxon>Pseudomonadota</taxon>
        <taxon>Alphaproteobacteria</taxon>
        <taxon>Hyphomicrobiales</taxon>
        <taxon>Rhizobiaceae</taxon>
        <taxon>Rhizobium/Agrobacterium group</taxon>
        <taxon>Rhizobium</taxon>
    </lineage>
</organism>
<keyword evidence="1" id="KW-0732">Signal</keyword>
<accession>A0ABU8CJ26</accession>